<dbReference type="CDD" id="cd17757">
    <property type="entry name" value="MCM6"/>
    <property type="match status" value="1"/>
</dbReference>
<comment type="caution">
    <text evidence="14">The sequence shown here is derived from an EMBL/GenBank/DDBJ whole genome shotgun (WGS) entry which is preliminary data.</text>
</comment>
<dbReference type="GO" id="GO:1902969">
    <property type="term" value="P:mitotic DNA replication"/>
    <property type="evidence" value="ECO:0007669"/>
    <property type="project" value="TreeGrafter"/>
</dbReference>
<sequence>MLVSATFTCVDCQTVINNVEQQFMYTQPTICHNPICQNRTKFLLDLKKSKYVDFQKLRIQETQAEMPRGSIPRRFLPFVILSINVVLRSDTVEQAQPGDRCDFVGTLIVVPDVNKGLLPSVKAEGSLFDSNANSKELNYQLAFLACSVSSTHTKFGGKDCFHQDLSVDEIRGLMTDQEWRKIYEMSQDRNLYNNLVSSLFPTVYGCEEVKRGILLMLIGGVPKYTIEGTKLRGDINICIIGDPSTAKNKLKNFLLALCIRQVKPGALMLADHGICCIDEFDKMDVRDQIAIHEAMEQQTISITKAGIKATLNARTSILAAANPIGGRYDRSKNLRKNIALSTPLISRFDLFFVLVDECNEITDNAIARCIVNLHLNHDAPIDRPYTMEEIQRYILFARQFKPTISKEAEEYFVQQYKMLRQRDINMSNRTSWRITVRQLESMIRLSEALARLHCLDEVQPKHVKEAFRLLNKSIINIEMPDIDIGDFPTEDISHPLHDSTKFNLPMESILTQEDSAKRQIKLSYNEYQNIVNNLISYLQTQELQSVDVNDGVRMSSLVSWYLEKIEEEIESEAQLREKTYLIGKVIDSMINKDHVLVPLHLAEDSVDNKDDPILVVHPNFVR</sequence>
<dbReference type="InterPro" id="IPR012340">
    <property type="entry name" value="NA-bd_OB-fold"/>
</dbReference>
<comment type="similarity">
    <text evidence="2 11">Belongs to the MCM family.</text>
</comment>
<feature type="domain" description="MCM C-terminal AAA(+) ATPase" evidence="13">
    <location>
        <begin position="191"/>
        <end position="370"/>
    </location>
</feature>
<keyword evidence="15" id="KW-1185">Reference proteome</keyword>
<dbReference type="PROSITE" id="PS50051">
    <property type="entry name" value="MCM_2"/>
    <property type="match status" value="1"/>
</dbReference>
<evidence type="ECO:0000259" key="13">
    <source>
        <dbReference type="PROSITE" id="PS50051"/>
    </source>
</evidence>
<keyword evidence="8 11" id="KW-0238">DNA-binding</keyword>
<keyword evidence="4 11" id="KW-0547">Nucleotide-binding</keyword>
<evidence type="ECO:0000256" key="12">
    <source>
        <dbReference type="RuleBase" id="RU368064"/>
    </source>
</evidence>
<evidence type="ECO:0000256" key="3">
    <source>
        <dbReference type="ARBA" id="ARBA00022705"/>
    </source>
</evidence>
<evidence type="ECO:0000313" key="14">
    <source>
        <dbReference type="EMBL" id="KII65571.1"/>
    </source>
</evidence>
<keyword evidence="9" id="KW-0539">Nucleus</keyword>
<dbReference type="InterPro" id="IPR001208">
    <property type="entry name" value="MCM_dom"/>
</dbReference>
<keyword evidence="5 12" id="KW-0378">Hydrolase</keyword>
<evidence type="ECO:0000256" key="8">
    <source>
        <dbReference type="ARBA" id="ARBA00023125"/>
    </source>
</evidence>
<dbReference type="Pfam" id="PF18263">
    <property type="entry name" value="WHD_MCM6"/>
    <property type="match status" value="1"/>
</dbReference>
<evidence type="ECO:0000256" key="2">
    <source>
        <dbReference type="ARBA" id="ARBA00008010"/>
    </source>
</evidence>
<dbReference type="GO" id="GO:0006270">
    <property type="term" value="P:DNA replication initiation"/>
    <property type="evidence" value="ECO:0007669"/>
    <property type="project" value="UniProtKB-UniRule"/>
</dbReference>
<dbReference type="Proteomes" id="UP000031668">
    <property type="component" value="Unassembled WGS sequence"/>
</dbReference>
<dbReference type="OMA" id="ALHECLE"/>
<dbReference type="InterPro" id="IPR041024">
    <property type="entry name" value="Mcm6_C"/>
</dbReference>
<dbReference type="EC" id="3.6.4.12" evidence="12"/>
<dbReference type="SUPFAM" id="SSF52540">
    <property type="entry name" value="P-loop containing nucleoside triphosphate hydrolases"/>
    <property type="match status" value="1"/>
</dbReference>
<dbReference type="Pfam" id="PF17855">
    <property type="entry name" value="MCM_lid"/>
    <property type="match status" value="1"/>
</dbReference>
<dbReference type="Pfam" id="PF00493">
    <property type="entry name" value="MCM"/>
    <property type="match status" value="2"/>
</dbReference>
<dbReference type="EMBL" id="JWZT01003775">
    <property type="protein sequence ID" value="KII65571.1"/>
    <property type="molecule type" value="Genomic_DNA"/>
</dbReference>
<proteinExistence type="inferred from homology"/>
<comment type="subcellular location">
    <subcellularLocation>
        <location evidence="1 12">Nucleus</location>
    </subcellularLocation>
</comment>
<dbReference type="PRINTS" id="PR01657">
    <property type="entry name" value="MCMFAMILY"/>
</dbReference>
<dbReference type="InterPro" id="IPR008049">
    <property type="entry name" value="MCM6"/>
</dbReference>
<dbReference type="GO" id="GO:0003697">
    <property type="term" value="F:single-stranded DNA binding"/>
    <property type="evidence" value="ECO:0007669"/>
    <property type="project" value="TreeGrafter"/>
</dbReference>
<dbReference type="OrthoDB" id="1744952at2759"/>
<dbReference type="GO" id="GO:0042555">
    <property type="term" value="C:MCM complex"/>
    <property type="evidence" value="ECO:0007669"/>
    <property type="project" value="UniProtKB-UniRule"/>
</dbReference>
<dbReference type="PROSITE" id="PS00847">
    <property type="entry name" value="MCM_1"/>
    <property type="match status" value="1"/>
</dbReference>
<keyword evidence="6 12" id="KW-0347">Helicase</keyword>
<dbReference type="SUPFAM" id="SSF50249">
    <property type="entry name" value="Nucleic acid-binding proteins"/>
    <property type="match status" value="1"/>
</dbReference>
<evidence type="ECO:0000256" key="9">
    <source>
        <dbReference type="ARBA" id="ARBA00023242"/>
    </source>
</evidence>
<dbReference type="Gene3D" id="3.40.50.300">
    <property type="entry name" value="P-loop containing nucleotide triphosphate hydrolases"/>
    <property type="match status" value="1"/>
</dbReference>
<evidence type="ECO:0000256" key="11">
    <source>
        <dbReference type="RuleBase" id="RU004070"/>
    </source>
</evidence>
<dbReference type="FunFam" id="2.20.28.10:FF:000003">
    <property type="entry name" value="DNA helicase"/>
    <property type="match status" value="1"/>
</dbReference>
<evidence type="ECO:0000313" key="15">
    <source>
        <dbReference type="Proteomes" id="UP000031668"/>
    </source>
</evidence>
<comment type="catalytic activity">
    <reaction evidence="12">
        <text>ATP + H2O = ADP + phosphate + H(+)</text>
        <dbReference type="Rhea" id="RHEA:13065"/>
        <dbReference type="ChEBI" id="CHEBI:15377"/>
        <dbReference type="ChEBI" id="CHEBI:15378"/>
        <dbReference type="ChEBI" id="CHEBI:30616"/>
        <dbReference type="ChEBI" id="CHEBI:43474"/>
        <dbReference type="ChEBI" id="CHEBI:456216"/>
        <dbReference type="EC" id="3.6.4.12"/>
    </reaction>
</comment>
<dbReference type="InterPro" id="IPR041562">
    <property type="entry name" value="MCM_lid"/>
</dbReference>
<evidence type="ECO:0000256" key="10">
    <source>
        <dbReference type="ARBA" id="ARBA00023306"/>
    </source>
</evidence>
<dbReference type="GO" id="GO:1990518">
    <property type="term" value="F:single-stranded 3'-5' DNA helicase activity"/>
    <property type="evidence" value="ECO:0007669"/>
    <property type="project" value="TreeGrafter"/>
</dbReference>
<evidence type="ECO:0000256" key="5">
    <source>
        <dbReference type="ARBA" id="ARBA00022801"/>
    </source>
</evidence>
<comment type="subunit">
    <text evidence="12">Component of the MCM2-7 complex.</text>
</comment>
<evidence type="ECO:0000256" key="4">
    <source>
        <dbReference type="ARBA" id="ARBA00022741"/>
    </source>
</evidence>
<protein>
    <recommendedName>
        <fullName evidence="12">DNA replication licensing factor MCM6</fullName>
        <ecNumber evidence="12">3.6.4.12</ecNumber>
    </recommendedName>
</protein>
<organism evidence="14 15">
    <name type="scientific">Thelohanellus kitauei</name>
    <name type="common">Myxosporean</name>
    <dbReference type="NCBI Taxonomy" id="669202"/>
    <lineage>
        <taxon>Eukaryota</taxon>
        <taxon>Metazoa</taxon>
        <taxon>Cnidaria</taxon>
        <taxon>Myxozoa</taxon>
        <taxon>Myxosporea</taxon>
        <taxon>Bivalvulida</taxon>
        <taxon>Platysporina</taxon>
        <taxon>Myxobolidae</taxon>
        <taxon>Thelohanellus</taxon>
    </lineage>
</organism>
<dbReference type="PANTHER" id="PTHR11630">
    <property type="entry name" value="DNA REPLICATION LICENSING FACTOR MCM FAMILY MEMBER"/>
    <property type="match status" value="1"/>
</dbReference>
<keyword evidence="3 12" id="KW-0235">DNA replication</keyword>
<reference evidence="14 15" key="1">
    <citation type="journal article" date="2014" name="Genome Biol. Evol.">
        <title>The genome of the myxosporean Thelohanellus kitauei shows adaptations to nutrient acquisition within its fish host.</title>
        <authorList>
            <person name="Yang Y."/>
            <person name="Xiong J."/>
            <person name="Zhou Z."/>
            <person name="Huo F."/>
            <person name="Miao W."/>
            <person name="Ran C."/>
            <person name="Liu Y."/>
            <person name="Zhang J."/>
            <person name="Feng J."/>
            <person name="Wang M."/>
            <person name="Wang M."/>
            <person name="Wang L."/>
            <person name="Yao B."/>
        </authorList>
    </citation>
    <scope>NUCLEOTIDE SEQUENCE [LARGE SCALE GENOMIC DNA]</scope>
    <source>
        <strain evidence="14">Wuqing</strain>
    </source>
</reference>
<dbReference type="Gene3D" id="2.40.50.140">
    <property type="entry name" value="Nucleic acid-binding proteins"/>
    <property type="match status" value="1"/>
</dbReference>
<dbReference type="AlphaFoldDB" id="A0A0C2MEL9"/>
<accession>A0A0C2MEL9</accession>
<dbReference type="InterPro" id="IPR033762">
    <property type="entry name" value="MCM_OB"/>
</dbReference>
<dbReference type="GO" id="GO:0000727">
    <property type="term" value="P:double-strand break repair via break-induced replication"/>
    <property type="evidence" value="ECO:0007669"/>
    <property type="project" value="TreeGrafter"/>
</dbReference>
<dbReference type="PANTHER" id="PTHR11630:SF43">
    <property type="entry name" value="DNA REPLICATION LICENSING FACTOR MCM6"/>
    <property type="match status" value="1"/>
</dbReference>
<evidence type="ECO:0000256" key="1">
    <source>
        <dbReference type="ARBA" id="ARBA00004123"/>
    </source>
</evidence>
<gene>
    <name evidence="14" type="ORF">RF11_00922</name>
</gene>
<name>A0A0C2MEL9_THEKT</name>
<evidence type="ECO:0000256" key="6">
    <source>
        <dbReference type="ARBA" id="ARBA00022806"/>
    </source>
</evidence>
<dbReference type="Pfam" id="PF17207">
    <property type="entry name" value="MCM_OB"/>
    <property type="match status" value="1"/>
</dbReference>
<keyword evidence="7 11" id="KW-0067">ATP-binding</keyword>
<dbReference type="Gene3D" id="1.20.58.870">
    <property type="match status" value="1"/>
</dbReference>
<comment type="function">
    <text evidence="12">Acts as component of the MCM2-7 complex (MCM complex) which is the replicative helicase essential for 'once per cell cycle' DNA replication initiation and elongation in eukaryotic cells. The active ATPase sites in the MCM2-7 ring are formed through the interaction surfaces of two neighboring subunits such that a critical structure of a conserved arginine finger motif is provided in trans relative to the ATP-binding site of the Walker A box of the adjacent subunit. The six ATPase active sites, however, are likely to contribute differentially to the complex helicase activity.</text>
</comment>
<evidence type="ECO:0000256" key="7">
    <source>
        <dbReference type="ARBA" id="ARBA00022840"/>
    </source>
</evidence>
<dbReference type="GO" id="GO:0005524">
    <property type="term" value="F:ATP binding"/>
    <property type="evidence" value="ECO:0007669"/>
    <property type="project" value="UniProtKB-UniRule"/>
</dbReference>
<keyword evidence="10 12" id="KW-0131">Cell cycle</keyword>
<dbReference type="PRINTS" id="PR01662">
    <property type="entry name" value="MCMPROTEIN6"/>
</dbReference>
<dbReference type="GO" id="GO:0016787">
    <property type="term" value="F:hydrolase activity"/>
    <property type="evidence" value="ECO:0007669"/>
    <property type="project" value="UniProtKB-KW"/>
</dbReference>
<dbReference type="InterPro" id="IPR027417">
    <property type="entry name" value="P-loop_NTPase"/>
</dbReference>
<dbReference type="GO" id="GO:0005634">
    <property type="term" value="C:nucleus"/>
    <property type="evidence" value="ECO:0007669"/>
    <property type="project" value="UniProtKB-SubCell"/>
</dbReference>
<dbReference type="SMART" id="SM00350">
    <property type="entry name" value="MCM"/>
    <property type="match status" value="1"/>
</dbReference>
<dbReference type="InterPro" id="IPR031327">
    <property type="entry name" value="MCM"/>
</dbReference>
<dbReference type="InterPro" id="IPR018525">
    <property type="entry name" value="MCM_CS"/>
</dbReference>